<evidence type="ECO:0000313" key="1">
    <source>
        <dbReference type="EMBL" id="CDQ09309.1"/>
    </source>
</evidence>
<organism evidence="1">
    <name type="scientific">Acidithiobacillus ferrivorans</name>
    <dbReference type="NCBI Taxonomy" id="160808"/>
    <lineage>
        <taxon>Bacteria</taxon>
        <taxon>Pseudomonadati</taxon>
        <taxon>Pseudomonadota</taxon>
        <taxon>Acidithiobacillia</taxon>
        <taxon>Acidithiobacillales</taxon>
        <taxon>Acidithiobacillaceae</taxon>
        <taxon>Acidithiobacillus</taxon>
    </lineage>
</organism>
<protein>
    <submittedName>
        <fullName evidence="1">Uncharacterized protein</fullName>
    </submittedName>
</protein>
<proteinExistence type="predicted"/>
<reference evidence="1" key="1">
    <citation type="submission" date="2014-03" db="EMBL/GenBank/DDBJ databases">
        <authorList>
            <person name="Genoscope - CEA"/>
        </authorList>
    </citation>
    <scope>NUCLEOTIDE SEQUENCE [LARGE SCALE GENOMIC DNA]</scope>
    <source>
        <strain evidence="1">CF27</strain>
    </source>
</reference>
<accession>A0A060URV1</accession>
<comment type="caution">
    <text evidence="1">The sequence shown here is derived from an EMBL/GenBank/DDBJ whole genome shotgun (WGS) entry which is preliminary data.</text>
</comment>
<sequence>MHLSTGYVFVACNLFSERLGWLESAHKKSHNLLIYEAIPEFFPMA</sequence>
<dbReference type="AlphaFoldDB" id="A0A060URV1"/>
<gene>
    <name evidence="1" type="ORF">AFERRI_250007</name>
</gene>
<name>A0A060URV1_9PROT</name>
<dbReference type="EMBL" id="CCCS020000018">
    <property type="protein sequence ID" value="CDQ09309.1"/>
    <property type="molecule type" value="Genomic_DNA"/>
</dbReference>
<reference evidence="1" key="2">
    <citation type="submission" date="2014-07" db="EMBL/GenBank/DDBJ databases">
        <title>Initial genome analysis of the psychrotolerant acidophile Acidithiobacillus ferrivorans CF27: insights into iron and sulfur oxidation pathways and into biofilm formation.</title>
        <authorList>
            <person name="Talla E."/>
            <person name="Hedrich S."/>
            <person name="Mangenot S."/>
            <person name="Ji B."/>
            <person name="Johnson D.B."/>
            <person name="Barbe V."/>
            <person name="Bonnefoy V."/>
        </authorList>
    </citation>
    <scope>NUCLEOTIDE SEQUENCE [LARGE SCALE GENOMIC DNA]</scope>
    <source>
        <strain evidence="1">CF27</strain>
    </source>
</reference>